<dbReference type="CDD" id="cd17535">
    <property type="entry name" value="REC_NarL-like"/>
    <property type="match status" value="1"/>
</dbReference>
<protein>
    <submittedName>
        <fullName evidence="6">Response regulator</fullName>
    </submittedName>
</protein>
<dbReference type="PROSITE" id="PS50043">
    <property type="entry name" value="HTH_LUXR_2"/>
    <property type="match status" value="1"/>
</dbReference>
<keyword evidence="7" id="KW-1185">Reference proteome</keyword>
<evidence type="ECO:0000259" key="5">
    <source>
        <dbReference type="PROSITE" id="PS50110"/>
    </source>
</evidence>
<dbReference type="CDD" id="cd06170">
    <property type="entry name" value="LuxR_C_like"/>
    <property type="match status" value="1"/>
</dbReference>
<dbReference type="InterPro" id="IPR016032">
    <property type="entry name" value="Sig_transdc_resp-reg_C-effctor"/>
</dbReference>
<dbReference type="Proteomes" id="UP001589607">
    <property type="component" value="Unassembled WGS sequence"/>
</dbReference>
<dbReference type="Gene3D" id="3.40.50.2300">
    <property type="match status" value="1"/>
</dbReference>
<evidence type="ECO:0000256" key="2">
    <source>
        <dbReference type="ARBA" id="ARBA00023125"/>
    </source>
</evidence>
<feature type="domain" description="HTH luxR-type" evidence="4">
    <location>
        <begin position="140"/>
        <end position="205"/>
    </location>
</feature>
<accession>A0ABV5GLW3</accession>
<reference evidence="6 7" key="1">
    <citation type="submission" date="2024-09" db="EMBL/GenBank/DDBJ databases">
        <authorList>
            <person name="Sun Q."/>
            <person name="Mori K."/>
        </authorList>
    </citation>
    <scope>NUCLEOTIDE SEQUENCE [LARGE SCALE GENOMIC DNA]</scope>
    <source>
        <strain evidence="6 7">CECT 7955</strain>
    </source>
</reference>
<dbReference type="InterPro" id="IPR051015">
    <property type="entry name" value="EvgA-like"/>
</dbReference>
<dbReference type="SUPFAM" id="SSF46894">
    <property type="entry name" value="C-terminal effector domain of the bipartite response regulators"/>
    <property type="match status" value="1"/>
</dbReference>
<dbReference type="InterPro" id="IPR001789">
    <property type="entry name" value="Sig_transdc_resp-reg_receiver"/>
</dbReference>
<dbReference type="SMART" id="SM00421">
    <property type="entry name" value="HTH_LUXR"/>
    <property type="match status" value="1"/>
</dbReference>
<dbReference type="PRINTS" id="PR00038">
    <property type="entry name" value="HTHLUXR"/>
</dbReference>
<sequence>MMDKLNVLLVDDHPIFLKGLVEVIQDEFPDFLIHSFTSPEQAFTSAKNVKYDLVISDLDMPRMNGIVLITELKRQYPEILTILLTMHKEQDIMRSALAKDINGYVLKDDVVDELVIAIEEVLKGKKYISELEVINKFEDQNEELKSLTKTELLVLKGISDNKTSKEIAKDLFVSLKTIENHCNNISRKLRLKGSNSLLKFAINNKHLL</sequence>
<evidence type="ECO:0000256" key="3">
    <source>
        <dbReference type="PROSITE-ProRule" id="PRU00169"/>
    </source>
</evidence>
<keyword evidence="1 3" id="KW-0597">Phosphoprotein</keyword>
<evidence type="ECO:0000256" key="1">
    <source>
        <dbReference type="ARBA" id="ARBA00022553"/>
    </source>
</evidence>
<evidence type="ECO:0000259" key="4">
    <source>
        <dbReference type="PROSITE" id="PS50043"/>
    </source>
</evidence>
<evidence type="ECO:0000313" key="6">
    <source>
        <dbReference type="EMBL" id="MFB9096357.1"/>
    </source>
</evidence>
<dbReference type="SMART" id="SM00448">
    <property type="entry name" value="REC"/>
    <property type="match status" value="1"/>
</dbReference>
<dbReference type="EMBL" id="JBHMEY010000015">
    <property type="protein sequence ID" value="MFB9096357.1"/>
    <property type="molecule type" value="Genomic_DNA"/>
</dbReference>
<dbReference type="RefSeq" id="WP_236455505.1">
    <property type="nucleotide sequence ID" value="NZ_CBCSGE010000022.1"/>
</dbReference>
<dbReference type="SUPFAM" id="SSF52172">
    <property type="entry name" value="CheY-like"/>
    <property type="match status" value="1"/>
</dbReference>
<dbReference type="InterPro" id="IPR000792">
    <property type="entry name" value="Tscrpt_reg_LuxR_C"/>
</dbReference>
<feature type="domain" description="Response regulatory" evidence="5">
    <location>
        <begin position="6"/>
        <end position="122"/>
    </location>
</feature>
<feature type="modified residue" description="4-aspartylphosphate" evidence="3">
    <location>
        <position position="57"/>
    </location>
</feature>
<dbReference type="PANTHER" id="PTHR45566">
    <property type="entry name" value="HTH-TYPE TRANSCRIPTIONAL REGULATOR YHJB-RELATED"/>
    <property type="match status" value="1"/>
</dbReference>
<dbReference type="InterPro" id="IPR011006">
    <property type="entry name" value="CheY-like_superfamily"/>
</dbReference>
<name>A0ABV5GLW3_9FLAO</name>
<dbReference type="InterPro" id="IPR058245">
    <property type="entry name" value="NreC/VraR/RcsB-like_REC"/>
</dbReference>
<organism evidence="6 7">
    <name type="scientific">Flavobacterium jumunjinense</name>
    <dbReference type="NCBI Taxonomy" id="998845"/>
    <lineage>
        <taxon>Bacteria</taxon>
        <taxon>Pseudomonadati</taxon>
        <taxon>Bacteroidota</taxon>
        <taxon>Flavobacteriia</taxon>
        <taxon>Flavobacteriales</taxon>
        <taxon>Flavobacteriaceae</taxon>
        <taxon>Flavobacterium</taxon>
    </lineage>
</organism>
<dbReference type="PANTHER" id="PTHR45566:SF1">
    <property type="entry name" value="HTH-TYPE TRANSCRIPTIONAL REGULATOR YHJB-RELATED"/>
    <property type="match status" value="1"/>
</dbReference>
<comment type="caution">
    <text evidence="6">The sequence shown here is derived from an EMBL/GenBank/DDBJ whole genome shotgun (WGS) entry which is preliminary data.</text>
</comment>
<keyword evidence="2" id="KW-0238">DNA-binding</keyword>
<dbReference type="Pfam" id="PF00196">
    <property type="entry name" value="GerE"/>
    <property type="match status" value="1"/>
</dbReference>
<evidence type="ECO:0000313" key="7">
    <source>
        <dbReference type="Proteomes" id="UP001589607"/>
    </source>
</evidence>
<dbReference type="PROSITE" id="PS50110">
    <property type="entry name" value="RESPONSE_REGULATORY"/>
    <property type="match status" value="1"/>
</dbReference>
<dbReference type="Pfam" id="PF00072">
    <property type="entry name" value="Response_reg"/>
    <property type="match status" value="1"/>
</dbReference>
<gene>
    <name evidence="6" type="ORF">ACFFVF_07505</name>
</gene>
<proteinExistence type="predicted"/>